<comment type="caution">
    <text evidence="1">The sequence shown here is derived from an EMBL/GenBank/DDBJ whole genome shotgun (WGS) entry which is preliminary data.</text>
</comment>
<name>A0A7C4KH50_9CHLR</name>
<protein>
    <recommendedName>
        <fullName evidence="2">DUF5131 family protein</fullName>
    </recommendedName>
</protein>
<evidence type="ECO:0000313" key="1">
    <source>
        <dbReference type="EMBL" id="HGS21113.1"/>
    </source>
</evidence>
<accession>A0A7C4KH50</accession>
<reference evidence="1" key="1">
    <citation type="journal article" date="2020" name="mSystems">
        <title>Genome- and Community-Level Interaction Insights into Carbon Utilization and Element Cycling Functions of Hydrothermarchaeota in Hydrothermal Sediment.</title>
        <authorList>
            <person name="Zhou Z."/>
            <person name="Liu Y."/>
            <person name="Xu W."/>
            <person name="Pan J."/>
            <person name="Luo Z.H."/>
            <person name="Li M."/>
        </authorList>
    </citation>
    <scope>NUCLEOTIDE SEQUENCE [LARGE SCALE GENOMIC DNA]</scope>
    <source>
        <strain evidence="1">SpSt-573</strain>
    </source>
</reference>
<gene>
    <name evidence="1" type="ORF">ENT37_04510</name>
</gene>
<proteinExistence type="predicted"/>
<sequence>MKKETKNTITQKPKDTKSWNPFVGCKFDCVYCKDSYKKLLQWNGRILGCRKCMKYEPHIHPERLKRMPSDRVIFVVSNGDISFCSPSFANRIVNFMREDRKKDRVFLMQSKNPACFANLLHRLPENTVLMTTIETNRDSGYSTVSKAPLPSQRFQDFLQLAWPRKAMVMEPILEFDLDIIKEWAMALKPEVIFIGLESHRKCTLPEPSNSAVEELHRELRGLGFETRDKADCKYRNFYENDFLVRTEGLKTRG</sequence>
<evidence type="ECO:0008006" key="2">
    <source>
        <dbReference type="Google" id="ProtNLM"/>
    </source>
</evidence>
<dbReference type="AlphaFoldDB" id="A0A7C4KH50"/>
<organism evidence="1">
    <name type="scientific">Anaerolinea thermolimosa</name>
    <dbReference type="NCBI Taxonomy" id="229919"/>
    <lineage>
        <taxon>Bacteria</taxon>
        <taxon>Bacillati</taxon>
        <taxon>Chloroflexota</taxon>
        <taxon>Anaerolineae</taxon>
        <taxon>Anaerolineales</taxon>
        <taxon>Anaerolineaceae</taxon>
        <taxon>Anaerolinea</taxon>
    </lineage>
</organism>
<dbReference type="EMBL" id="DSYK01000230">
    <property type="protein sequence ID" value="HGS21113.1"/>
    <property type="molecule type" value="Genomic_DNA"/>
</dbReference>